<dbReference type="KEGG" id="phc:BBI08_04070"/>
<reference evidence="3" key="1">
    <citation type="submission" date="2016-10" db="EMBL/GenBank/DDBJ databases">
        <authorList>
            <person name="de Groot N.N."/>
        </authorList>
    </citation>
    <scope>NUCLEOTIDE SEQUENCE</scope>
    <source>
        <strain evidence="3">DSM 24743</strain>
    </source>
</reference>
<dbReference type="EMBL" id="CP016537">
    <property type="protein sequence ID" value="ANU13067.1"/>
    <property type="molecule type" value="Genomic_DNA"/>
</dbReference>
<feature type="coiled-coil region" evidence="1">
    <location>
        <begin position="31"/>
        <end position="58"/>
    </location>
</feature>
<feature type="domain" description="N-acetyltransferase" evidence="2">
    <location>
        <begin position="8"/>
        <end position="169"/>
    </location>
</feature>
<name>A0A1C7DNS0_9BACL</name>
<evidence type="ECO:0000256" key="1">
    <source>
        <dbReference type="SAM" id="Coils"/>
    </source>
</evidence>
<organism evidence="3 4">
    <name type="scientific">Planococcus halocryophilus</name>
    <dbReference type="NCBI Taxonomy" id="1215089"/>
    <lineage>
        <taxon>Bacteria</taxon>
        <taxon>Bacillati</taxon>
        <taxon>Bacillota</taxon>
        <taxon>Bacilli</taxon>
        <taxon>Bacillales</taxon>
        <taxon>Caryophanaceae</taxon>
        <taxon>Planococcus</taxon>
    </lineage>
</organism>
<gene>
    <name evidence="3" type="ORF">BBI08_04070</name>
</gene>
<dbReference type="STRING" id="1215089.BBI08_04070"/>
<sequence length="169" mass="19689">MYFKTERLIARKLVQNDFTAFNNMQTNHCVMKHTLGRAKTIEENREELENILKIYTLNHTNKQIMGVVRKSDNMDMLIGTCAVINKASTRFEIGYRFSEEYWGSGYGLEILEGLVTYCLTELKAKEITAEVYKENVPSIRLLEKSSLEFVREYVEGDKKVLLYALIKKQ</sequence>
<dbReference type="InterPro" id="IPR051531">
    <property type="entry name" value="N-acetyltransferase"/>
</dbReference>
<dbReference type="AlphaFoldDB" id="A0A1C7DNS0"/>
<dbReference type="Proteomes" id="UP000092687">
    <property type="component" value="Chromosome"/>
</dbReference>
<evidence type="ECO:0000259" key="2">
    <source>
        <dbReference type="PROSITE" id="PS51186"/>
    </source>
</evidence>
<protein>
    <recommendedName>
        <fullName evidence="2">N-acetyltransferase domain-containing protein</fullName>
    </recommendedName>
</protein>
<dbReference type="SUPFAM" id="SSF55729">
    <property type="entry name" value="Acyl-CoA N-acyltransferases (Nat)"/>
    <property type="match status" value="1"/>
</dbReference>
<dbReference type="PANTHER" id="PTHR43792">
    <property type="entry name" value="GNAT FAMILY, PUTATIVE (AFU_ORTHOLOGUE AFUA_3G00765)-RELATED-RELATED"/>
    <property type="match status" value="1"/>
</dbReference>
<evidence type="ECO:0000313" key="4">
    <source>
        <dbReference type="Proteomes" id="UP000092687"/>
    </source>
</evidence>
<accession>A0A1C7DNS0</accession>
<dbReference type="RefSeq" id="WP_040850369.1">
    <property type="nucleotide sequence ID" value="NZ_CP016537.2"/>
</dbReference>
<dbReference type="GO" id="GO:0016747">
    <property type="term" value="F:acyltransferase activity, transferring groups other than amino-acyl groups"/>
    <property type="evidence" value="ECO:0007669"/>
    <property type="project" value="InterPro"/>
</dbReference>
<dbReference type="PANTHER" id="PTHR43792:SF16">
    <property type="entry name" value="N-ACETYLTRANSFERASE DOMAIN-CONTAINING PROTEIN"/>
    <property type="match status" value="1"/>
</dbReference>
<dbReference type="Gene3D" id="3.40.630.30">
    <property type="match status" value="1"/>
</dbReference>
<proteinExistence type="predicted"/>
<dbReference type="Pfam" id="PF13302">
    <property type="entry name" value="Acetyltransf_3"/>
    <property type="match status" value="1"/>
</dbReference>
<dbReference type="PROSITE" id="PS51186">
    <property type="entry name" value="GNAT"/>
    <property type="match status" value="1"/>
</dbReference>
<dbReference type="InterPro" id="IPR000182">
    <property type="entry name" value="GNAT_dom"/>
</dbReference>
<evidence type="ECO:0000313" key="3">
    <source>
        <dbReference type="EMBL" id="ANU13067.1"/>
    </source>
</evidence>
<dbReference type="InterPro" id="IPR016181">
    <property type="entry name" value="Acyl_CoA_acyltransferase"/>
</dbReference>
<keyword evidence="4" id="KW-1185">Reference proteome</keyword>
<keyword evidence="1" id="KW-0175">Coiled coil</keyword>